<sequence>METTAPVGDTTTTTTGLAPQSPTSSTTSLAAMETTAPTTTADDNSSPSTAESEPAAGTATSSLATTTPATATTIPVDSATTTPSSPAAANTTSQFTPQASSSATTTPVQATTPVQSAASTAVSSSVLDTSNSAPSSSATRASSVAETTARTSRTNLNLTSSASATQAPTSADTLTSAAVAESTRSAVYETSLYTYTSSGGAVVYATTILTTYVFVPATTTTGARTLNSNGDASGGNGFFSKTGAVVGVFLAVGVIVAFIAVGLGFFYIRRKKRRRLDEDLRVAAGGAGDGGAGIARFNDDDSEDGHGNPYDPTSTSDGRMSSFGPRSTLSSYGAVGLTGAAAGYGLARTPYDRAHDDTPYRRPLSYGASVDSDHARQRRYSTEIGHYSPSPSDGSLHGMASAYGGFSSLGHSRAFSGEGAEEEPLPDWARGFFDQANGVSTERSSPEHSGGVERMEELEETRENPFVVSKPDDRIEPRTYKEDDNVSQESLADGQDYSRKRVLRYVRFDLFGKIAVSNATYTTLF</sequence>
<dbReference type="AlphaFoldDB" id="A0A2X0NZM2"/>
<feature type="compositionally biased region" description="Polar residues" evidence="1">
    <location>
        <begin position="311"/>
        <end position="323"/>
    </location>
</feature>
<feature type="region of interest" description="Disordered" evidence="1">
    <location>
        <begin position="351"/>
        <end position="375"/>
    </location>
</feature>
<gene>
    <name evidence="3" type="primary">BQ5605_C019g08972</name>
    <name evidence="3" type="ORF">BQ5605_C019G08972</name>
</gene>
<proteinExistence type="predicted"/>
<dbReference type="STRING" id="796604.A0A2X0NZM2"/>
<feature type="region of interest" description="Disordered" evidence="1">
    <location>
        <begin position="293"/>
        <end position="323"/>
    </location>
</feature>
<feature type="region of interest" description="Disordered" evidence="1">
    <location>
        <begin position="1"/>
        <end position="112"/>
    </location>
</feature>
<feature type="transmembrane region" description="Helical" evidence="2">
    <location>
        <begin position="244"/>
        <end position="268"/>
    </location>
</feature>
<dbReference type="Proteomes" id="UP000249464">
    <property type="component" value="Unassembled WGS sequence"/>
</dbReference>
<keyword evidence="2" id="KW-0472">Membrane</keyword>
<feature type="region of interest" description="Disordered" evidence="1">
    <location>
        <begin position="438"/>
        <end position="493"/>
    </location>
</feature>
<evidence type="ECO:0000256" key="2">
    <source>
        <dbReference type="SAM" id="Phobius"/>
    </source>
</evidence>
<protein>
    <submittedName>
        <fullName evidence="3">BQ5605_C019g08972 protein</fullName>
    </submittedName>
</protein>
<dbReference type="EMBL" id="FQNC01000019">
    <property type="protein sequence ID" value="SGY23716.1"/>
    <property type="molecule type" value="Genomic_DNA"/>
</dbReference>
<keyword evidence="2" id="KW-0812">Transmembrane</keyword>
<evidence type="ECO:0000256" key="1">
    <source>
        <dbReference type="SAM" id="MobiDB-lite"/>
    </source>
</evidence>
<dbReference type="CDD" id="cd12087">
    <property type="entry name" value="TM_EGFR-like"/>
    <property type="match status" value="1"/>
</dbReference>
<keyword evidence="4" id="KW-1185">Reference proteome</keyword>
<feature type="compositionally biased region" description="Basic and acidic residues" evidence="1">
    <location>
        <begin position="444"/>
        <end position="455"/>
    </location>
</feature>
<feature type="compositionally biased region" description="Basic and acidic residues" evidence="1">
    <location>
        <begin position="470"/>
        <end position="484"/>
    </location>
</feature>
<organism evidence="3 4">
    <name type="scientific">Microbotryum silenes-dioicae</name>
    <dbReference type="NCBI Taxonomy" id="796604"/>
    <lineage>
        <taxon>Eukaryota</taxon>
        <taxon>Fungi</taxon>
        <taxon>Dikarya</taxon>
        <taxon>Basidiomycota</taxon>
        <taxon>Pucciniomycotina</taxon>
        <taxon>Microbotryomycetes</taxon>
        <taxon>Microbotryales</taxon>
        <taxon>Microbotryaceae</taxon>
        <taxon>Microbotryum</taxon>
    </lineage>
</organism>
<feature type="compositionally biased region" description="Polar residues" evidence="1">
    <location>
        <begin position="16"/>
        <end position="29"/>
    </location>
</feature>
<feature type="compositionally biased region" description="Basic and acidic residues" evidence="1">
    <location>
        <begin position="351"/>
        <end position="360"/>
    </location>
</feature>
<feature type="compositionally biased region" description="Low complexity" evidence="1">
    <location>
        <begin position="30"/>
        <end position="112"/>
    </location>
</feature>
<evidence type="ECO:0000313" key="4">
    <source>
        <dbReference type="Proteomes" id="UP000249464"/>
    </source>
</evidence>
<reference evidence="3 4" key="1">
    <citation type="submission" date="2016-11" db="EMBL/GenBank/DDBJ databases">
        <authorList>
            <person name="Jaros S."/>
            <person name="Januszkiewicz K."/>
            <person name="Wedrychowicz H."/>
        </authorList>
    </citation>
    <scope>NUCLEOTIDE SEQUENCE [LARGE SCALE GENOMIC DNA]</scope>
</reference>
<name>A0A2X0NZM2_9BASI</name>
<feature type="region of interest" description="Disordered" evidence="1">
    <location>
        <begin position="127"/>
        <end position="167"/>
    </location>
</feature>
<accession>A0A2X0NZM2</accession>
<evidence type="ECO:0000313" key="3">
    <source>
        <dbReference type="EMBL" id="SGY23716.1"/>
    </source>
</evidence>
<keyword evidence="2" id="KW-1133">Transmembrane helix</keyword>